<evidence type="ECO:0000256" key="3">
    <source>
        <dbReference type="ARBA" id="ARBA00022448"/>
    </source>
</evidence>
<keyword evidence="5 9" id="KW-0812">Transmembrane</keyword>
<feature type="transmembrane region" description="Helical" evidence="9">
    <location>
        <begin position="70"/>
        <end position="88"/>
    </location>
</feature>
<accession>A0A1Y2SWR6</accession>
<evidence type="ECO:0000313" key="11">
    <source>
        <dbReference type="EMBL" id="OTA28280.1"/>
    </source>
</evidence>
<evidence type="ECO:0000256" key="5">
    <source>
        <dbReference type="ARBA" id="ARBA00022692"/>
    </source>
</evidence>
<dbReference type="PANTHER" id="PTHR30614:SF37">
    <property type="entry name" value="AMINO-ACID ABC TRANSPORTER PERMEASE PROTEIN YHDX-RELATED"/>
    <property type="match status" value="1"/>
</dbReference>
<evidence type="ECO:0000256" key="6">
    <source>
        <dbReference type="ARBA" id="ARBA00022970"/>
    </source>
</evidence>
<keyword evidence="6" id="KW-0029">Amino-acid transport</keyword>
<evidence type="ECO:0000313" key="12">
    <source>
        <dbReference type="Proteomes" id="UP000243540"/>
    </source>
</evidence>
<dbReference type="Gene3D" id="1.10.3720.10">
    <property type="entry name" value="MetI-like"/>
    <property type="match status" value="1"/>
</dbReference>
<feature type="transmembrane region" description="Helical" evidence="9">
    <location>
        <begin position="200"/>
        <end position="225"/>
    </location>
</feature>
<organism evidence="11 12">
    <name type="scientific">Alloscardovia macacae</name>
    <dbReference type="NCBI Taxonomy" id="1160091"/>
    <lineage>
        <taxon>Bacteria</taxon>
        <taxon>Bacillati</taxon>
        <taxon>Actinomycetota</taxon>
        <taxon>Actinomycetes</taxon>
        <taxon>Bifidobacteriales</taxon>
        <taxon>Bifidobacteriaceae</taxon>
        <taxon>Alloscardovia</taxon>
    </lineage>
</organism>
<evidence type="ECO:0000256" key="1">
    <source>
        <dbReference type="ARBA" id="ARBA00004651"/>
    </source>
</evidence>
<proteinExistence type="inferred from homology"/>
<dbReference type="AlphaFoldDB" id="A0A1Y2SWR6"/>
<keyword evidence="7 9" id="KW-1133">Transmembrane helix</keyword>
<dbReference type="InterPro" id="IPR010065">
    <property type="entry name" value="AA_ABC_transptr_permease_3TM"/>
</dbReference>
<evidence type="ECO:0000256" key="2">
    <source>
        <dbReference type="ARBA" id="ARBA00010072"/>
    </source>
</evidence>
<dbReference type="InterPro" id="IPR035906">
    <property type="entry name" value="MetI-like_sf"/>
</dbReference>
<dbReference type="GO" id="GO:0022857">
    <property type="term" value="F:transmembrane transporter activity"/>
    <property type="evidence" value="ECO:0007669"/>
    <property type="project" value="InterPro"/>
</dbReference>
<feature type="domain" description="ABC transmembrane type-1" evidence="10">
    <location>
        <begin position="25"/>
        <end position="222"/>
    </location>
</feature>
<dbReference type="Proteomes" id="UP000243540">
    <property type="component" value="Unassembled WGS sequence"/>
</dbReference>
<dbReference type="PROSITE" id="PS50928">
    <property type="entry name" value="ABC_TM1"/>
    <property type="match status" value="1"/>
</dbReference>
<sequence>MTGISSTNLSEFFSLFTEYDILGAFWVNIRLTFWSAVIATVLGIVLIIMRISPISSLRGFAAGYCEFFKNMPLTIIMVFMVLGVFGQLKISFSDTFTINFFWLAVTGLGVYTAAFVCESLRSGINTIPVGQAEASRALGLSFMQSATQIILPQAIRGAVAPLGNTLIALLKNSTVAAAASVATETSSLMSTMIEFHSEHIIGIFLIFAVGYLILIIPIGLLTTYLSNRLAVRR</sequence>
<evidence type="ECO:0000256" key="8">
    <source>
        <dbReference type="ARBA" id="ARBA00023136"/>
    </source>
</evidence>
<gene>
    <name evidence="11" type="ORF">B9T39_07105</name>
</gene>
<dbReference type="InterPro" id="IPR000515">
    <property type="entry name" value="MetI-like"/>
</dbReference>
<comment type="similarity">
    <text evidence="2">Belongs to the binding-protein-dependent transport system permease family. HisMQ subfamily.</text>
</comment>
<keyword evidence="8 9" id="KW-0472">Membrane</keyword>
<dbReference type="RefSeq" id="WP_086107120.1">
    <property type="nucleotide sequence ID" value="NZ_NEKB01000016.1"/>
</dbReference>
<evidence type="ECO:0000259" key="10">
    <source>
        <dbReference type="PROSITE" id="PS50928"/>
    </source>
</evidence>
<feature type="transmembrane region" description="Helical" evidence="9">
    <location>
        <begin position="100"/>
        <end position="117"/>
    </location>
</feature>
<name>A0A1Y2SWR6_9BIFI</name>
<feature type="transmembrane region" description="Helical" evidence="9">
    <location>
        <begin position="31"/>
        <end position="49"/>
    </location>
</feature>
<evidence type="ECO:0000256" key="4">
    <source>
        <dbReference type="ARBA" id="ARBA00022475"/>
    </source>
</evidence>
<dbReference type="PANTHER" id="PTHR30614">
    <property type="entry name" value="MEMBRANE COMPONENT OF AMINO ACID ABC TRANSPORTER"/>
    <property type="match status" value="1"/>
</dbReference>
<dbReference type="Pfam" id="PF00528">
    <property type="entry name" value="BPD_transp_1"/>
    <property type="match status" value="1"/>
</dbReference>
<protein>
    <submittedName>
        <fullName evidence="11">ABC transporter permease</fullName>
    </submittedName>
</protein>
<evidence type="ECO:0000256" key="7">
    <source>
        <dbReference type="ARBA" id="ARBA00022989"/>
    </source>
</evidence>
<dbReference type="EMBL" id="NEKC01000019">
    <property type="protein sequence ID" value="OTA28280.1"/>
    <property type="molecule type" value="Genomic_DNA"/>
</dbReference>
<evidence type="ECO:0000256" key="9">
    <source>
        <dbReference type="RuleBase" id="RU363032"/>
    </source>
</evidence>
<dbReference type="SUPFAM" id="SSF161098">
    <property type="entry name" value="MetI-like"/>
    <property type="match status" value="1"/>
</dbReference>
<dbReference type="CDD" id="cd06261">
    <property type="entry name" value="TM_PBP2"/>
    <property type="match status" value="1"/>
</dbReference>
<dbReference type="GO" id="GO:0006865">
    <property type="term" value="P:amino acid transport"/>
    <property type="evidence" value="ECO:0007669"/>
    <property type="project" value="UniProtKB-KW"/>
</dbReference>
<keyword evidence="3 9" id="KW-0813">Transport</keyword>
<dbReference type="STRING" id="1160091.B9T39_07105"/>
<keyword evidence="4" id="KW-1003">Cell membrane</keyword>
<comment type="caution">
    <text evidence="11">The sequence shown here is derived from an EMBL/GenBank/DDBJ whole genome shotgun (WGS) entry which is preliminary data.</text>
</comment>
<reference evidence="11 12" key="1">
    <citation type="submission" date="2017-04" db="EMBL/GenBank/DDBJ databases">
        <title>Draft genome sequences of Alloscardovia macacae UMA81211 and UMA81212 isolated from the feces of a rhesus macaque (Macaca mulatta).</title>
        <authorList>
            <person name="Albert K."/>
            <person name="Sela D.A."/>
        </authorList>
    </citation>
    <scope>NUCLEOTIDE SEQUENCE [LARGE SCALE GENOMIC DNA]</scope>
    <source>
        <strain evidence="11 12">UMA81212</strain>
    </source>
</reference>
<comment type="subcellular location">
    <subcellularLocation>
        <location evidence="1 9">Cell membrane</location>
        <topology evidence="1 9">Multi-pass membrane protein</topology>
    </subcellularLocation>
</comment>
<dbReference type="NCBIfam" id="TIGR01726">
    <property type="entry name" value="HEQRo_perm_3TM"/>
    <property type="match status" value="1"/>
</dbReference>
<dbReference type="InterPro" id="IPR043429">
    <property type="entry name" value="ArtM/GltK/GlnP/TcyL/YhdX-like"/>
</dbReference>
<dbReference type="GO" id="GO:0043190">
    <property type="term" value="C:ATP-binding cassette (ABC) transporter complex"/>
    <property type="evidence" value="ECO:0007669"/>
    <property type="project" value="InterPro"/>
</dbReference>
<dbReference type="OrthoDB" id="3181282at2"/>